<dbReference type="Gramene" id="mRNA:HanXRQr2_Chr02g0051901">
    <property type="protein sequence ID" value="CDS:HanXRQr2_Chr02g0051901.1"/>
    <property type="gene ID" value="HanXRQr2_Chr02g0051901"/>
</dbReference>
<dbReference type="Gene3D" id="3.40.50.2000">
    <property type="entry name" value="Glycogen Phosphorylase B"/>
    <property type="match status" value="1"/>
</dbReference>
<name>A0A251VG48_HELAN</name>
<reference evidence="3" key="2">
    <citation type="submission" date="2017-02" db="EMBL/GenBank/DDBJ databases">
        <title>Sunflower complete genome.</title>
        <authorList>
            <person name="Langlade N."/>
            <person name="Munos S."/>
        </authorList>
    </citation>
    <scope>NUCLEOTIDE SEQUENCE [LARGE SCALE GENOMIC DNA]</scope>
    <source>
        <tissue evidence="3">Leaves</tissue>
    </source>
</reference>
<dbReference type="EMBL" id="CM007891">
    <property type="protein sequence ID" value="OTG33671.1"/>
    <property type="molecule type" value="Genomic_DNA"/>
</dbReference>
<sequence length="160" mass="18430">MNTPTYLWVPRNPLYLKKIEKISKNLLWFGKNCENLPKVTQWKKFLNPSLEVTETQTCMTSFYAFVNSTQQVQPLFEEVVRSLHPVSCIISDGFLFWTQDSADKLGIPWLVFYGMNIFSMTMYNIMGQLKPHVAVDSDDEAFVVPGFPRIKLTGTISTLH</sequence>
<dbReference type="EMBL" id="MNCJ02000317">
    <property type="protein sequence ID" value="KAF5817343.1"/>
    <property type="molecule type" value="Genomic_DNA"/>
</dbReference>
<dbReference type="AlphaFoldDB" id="A0A251VG48"/>
<comment type="similarity">
    <text evidence="1">Belongs to the UDP-glycosyltransferase family.</text>
</comment>
<keyword evidence="3" id="KW-0808">Transferase</keyword>
<organism evidence="3 4">
    <name type="scientific">Helianthus annuus</name>
    <name type="common">Common sunflower</name>
    <dbReference type="NCBI Taxonomy" id="4232"/>
    <lineage>
        <taxon>Eukaryota</taxon>
        <taxon>Viridiplantae</taxon>
        <taxon>Streptophyta</taxon>
        <taxon>Embryophyta</taxon>
        <taxon>Tracheophyta</taxon>
        <taxon>Spermatophyta</taxon>
        <taxon>Magnoliopsida</taxon>
        <taxon>eudicotyledons</taxon>
        <taxon>Gunneridae</taxon>
        <taxon>Pentapetalae</taxon>
        <taxon>asterids</taxon>
        <taxon>campanulids</taxon>
        <taxon>Asterales</taxon>
        <taxon>Asteraceae</taxon>
        <taxon>Asteroideae</taxon>
        <taxon>Heliantheae alliance</taxon>
        <taxon>Heliantheae</taxon>
        <taxon>Helianthus</taxon>
    </lineage>
</organism>
<protein>
    <submittedName>
        <fullName evidence="3">Putative UDP-glucuronosyl/UDP-glucosyltransferase</fullName>
    </submittedName>
</protein>
<evidence type="ECO:0000313" key="3">
    <source>
        <dbReference type="EMBL" id="OTG33671.1"/>
    </source>
</evidence>
<dbReference type="PANTHER" id="PTHR48047">
    <property type="entry name" value="GLYCOSYLTRANSFERASE"/>
    <property type="match status" value="1"/>
</dbReference>
<dbReference type="InParanoid" id="A0A251VG48"/>
<proteinExistence type="inferred from homology"/>
<evidence type="ECO:0000256" key="1">
    <source>
        <dbReference type="ARBA" id="ARBA00009995"/>
    </source>
</evidence>
<gene>
    <name evidence="3" type="ORF">HannXRQ_Chr02g0037251</name>
    <name evidence="2" type="ORF">HanXRQr2_Chr02g0051901</name>
</gene>
<dbReference type="PANTHER" id="PTHR48047:SF51">
    <property type="entry name" value="GLYCOSYLTRANSFERASE"/>
    <property type="match status" value="1"/>
</dbReference>
<reference evidence="2" key="3">
    <citation type="submission" date="2020-06" db="EMBL/GenBank/DDBJ databases">
        <title>Helianthus annuus Genome sequencing and assembly Release 2.</title>
        <authorList>
            <person name="Gouzy J."/>
            <person name="Langlade N."/>
            <person name="Munos S."/>
        </authorList>
    </citation>
    <scope>NUCLEOTIDE SEQUENCE</scope>
    <source>
        <tissue evidence="2">Leaves</tissue>
    </source>
</reference>
<reference evidence="2 4" key="1">
    <citation type="journal article" date="2017" name="Nature">
        <title>The sunflower genome provides insights into oil metabolism, flowering and Asterid evolution.</title>
        <authorList>
            <person name="Badouin H."/>
            <person name="Gouzy J."/>
            <person name="Grassa C.J."/>
            <person name="Murat F."/>
            <person name="Staton S.E."/>
            <person name="Cottret L."/>
            <person name="Lelandais-Briere C."/>
            <person name="Owens G.L."/>
            <person name="Carrere S."/>
            <person name="Mayjonade B."/>
            <person name="Legrand L."/>
            <person name="Gill N."/>
            <person name="Kane N.C."/>
            <person name="Bowers J.E."/>
            <person name="Hubner S."/>
            <person name="Bellec A."/>
            <person name="Berard A."/>
            <person name="Berges H."/>
            <person name="Blanchet N."/>
            <person name="Boniface M.C."/>
            <person name="Brunel D."/>
            <person name="Catrice O."/>
            <person name="Chaidir N."/>
            <person name="Claudel C."/>
            <person name="Donnadieu C."/>
            <person name="Faraut T."/>
            <person name="Fievet G."/>
            <person name="Helmstetter N."/>
            <person name="King M."/>
            <person name="Knapp S.J."/>
            <person name="Lai Z."/>
            <person name="Le Paslier M.C."/>
            <person name="Lippi Y."/>
            <person name="Lorenzon L."/>
            <person name="Mandel J.R."/>
            <person name="Marage G."/>
            <person name="Marchand G."/>
            <person name="Marquand E."/>
            <person name="Bret-Mestries E."/>
            <person name="Morien E."/>
            <person name="Nambeesan S."/>
            <person name="Nguyen T."/>
            <person name="Pegot-Espagnet P."/>
            <person name="Pouilly N."/>
            <person name="Raftis F."/>
            <person name="Sallet E."/>
            <person name="Schiex T."/>
            <person name="Thomas J."/>
            <person name="Vandecasteele C."/>
            <person name="Vares D."/>
            <person name="Vear F."/>
            <person name="Vautrin S."/>
            <person name="Crespi M."/>
            <person name="Mangin B."/>
            <person name="Burke J.M."/>
            <person name="Salse J."/>
            <person name="Munos S."/>
            <person name="Vincourt P."/>
            <person name="Rieseberg L.H."/>
            <person name="Langlade N.B."/>
        </authorList>
    </citation>
    <scope>NUCLEOTIDE SEQUENCE [LARGE SCALE GENOMIC DNA]</scope>
    <source>
        <strain evidence="4">cv. SF193</strain>
        <tissue evidence="2">Leaves</tissue>
    </source>
</reference>
<accession>A0A251VG48</accession>
<dbReference type="Proteomes" id="UP000215914">
    <property type="component" value="Chromosome 2"/>
</dbReference>
<dbReference type="GO" id="GO:0016740">
    <property type="term" value="F:transferase activity"/>
    <property type="evidence" value="ECO:0007669"/>
    <property type="project" value="UniProtKB-KW"/>
</dbReference>
<evidence type="ECO:0000313" key="4">
    <source>
        <dbReference type="Proteomes" id="UP000215914"/>
    </source>
</evidence>
<keyword evidence="4" id="KW-1185">Reference proteome</keyword>
<evidence type="ECO:0000313" key="2">
    <source>
        <dbReference type="EMBL" id="KAF5817343.1"/>
    </source>
</evidence>
<dbReference type="SUPFAM" id="SSF53756">
    <property type="entry name" value="UDP-Glycosyltransferase/glycogen phosphorylase"/>
    <property type="match status" value="1"/>
</dbReference>